<evidence type="ECO:0000256" key="2">
    <source>
        <dbReference type="RuleBase" id="RU003651"/>
    </source>
</evidence>
<dbReference type="SUPFAM" id="SSF52540">
    <property type="entry name" value="P-loop containing nucleoside triphosphate hydrolases"/>
    <property type="match status" value="1"/>
</dbReference>
<evidence type="ECO:0000313" key="4">
    <source>
        <dbReference type="EMBL" id="KAJ3169377.1"/>
    </source>
</evidence>
<dbReference type="PROSITE" id="PS00674">
    <property type="entry name" value="AAA"/>
    <property type="match status" value="1"/>
</dbReference>
<accession>A0AAD5TBX4</accession>
<dbReference type="GO" id="GO:0016887">
    <property type="term" value="F:ATP hydrolysis activity"/>
    <property type="evidence" value="ECO:0007669"/>
    <property type="project" value="InterPro"/>
</dbReference>
<keyword evidence="2" id="KW-0547">Nucleotide-binding</keyword>
<protein>
    <recommendedName>
        <fullName evidence="3">AAA+ ATPase domain-containing protein</fullName>
    </recommendedName>
</protein>
<proteinExistence type="inferred from homology"/>
<reference evidence="4" key="1">
    <citation type="submission" date="2020-05" db="EMBL/GenBank/DDBJ databases">
        <title>Phylogenomic resolution of chytrid fungi.</title>
        <authorList>
            <person name="Stajich J.E."/>
            <person name="Amses K."/>
            <person name="Simmons R."/>
            <person name="Seto K."/>
            <person name="Myers J."/>
            <person name="Bonds A."/>
            <person name="Quandt C.A."/>
            <person name="Barry K."/>
            <person name="Liu P."/>
            <person name="Grigoriev I."/>
            <person name="Longcore J.E."/>
            <person name="James T.Y."/>
        </authorList>
    </citation>
    <scope>NUCLEOTIDE SEQUENCE</scope>
    <source>
        <strain evidence="4">JEL0379</strain>
    </source>
</reference>
<dbReference type="Pfam" id="PF00004">
    <property type="entry name" value="AAA"/>
    <property type="match status" value="1"/>
</dbReference>
<comment type="similarity">
    <text evidence="1">Belongs to the AAA ATPase family. BCS1 subfamily.</text>
</comment>
<dbReference type="Proteomes" id="UP001212152">
    <property type="component" value="Unassembled WGS sequence"/>
</dbReference>
<keyword evidence="5" id="KW-1185">Reference proteome</keyword>
<dbReference type="InterPro" id="IPR003960">
    <property type="entry name" value="ATPase_AAA_CS"/>
</dbReference>
<dbReference type="GO" id="GO:0005524">
    <property type="term" value="F:ATP binding"/>
    <property type="evidence" value="ECO:0007669"/>
    <property type="project" value="UniProtKB-KW"/>
</dbReference>
<evidence type="ECO:0000256" key="1">
    <source>
        <dbReference type="ARBA" id="ARBA00007448"/>
    </source>
</evidence>
<sequence>MTVSADFADDALRTPFAALAYNVHRDLCRSTSGTVIQGSDRLFNVVPFAAAGKCRLTVSDRIHAHSTFLWESANTANKSRWARFEETDASAQLDATTSAQRNDDHLKETPVTLWYDVEWEGCNLDVLLMHIPRTYDTVKLYHVIADSQDIGERFVATVERFNAEVKDAIWVFEKGQWDPDYLLYKAVKNSTFDNLVLASDIKRTIKADLDLFFRSRDFYARYDIAWKRGFLLAGPPGNGKSHLIKALINHIQAEHPEVTILYVKAFVARGLPDEYQISAVFKRARNRPSLLIFEDLDSLVSNDNRSFFLNEVDGLAANTGIVMLATTNHPEKLDSAIRDRPSRFDRTFAFDLPAAEERLRFISMWSENKDDELKVPDAVAREICADEVTGGFSFAYLKELMLASMITWMHSAADSNEDKLPFTDVLRKQAQLLREHIAKNKEVEAAAAAAKEAVSPEVKKNKTGCC</sequence>
<dbReference type="EMBL" id="JADGJQ010000108">
    <property type="protein sequence ID" value="KAJ3169377.1"/>
    <property type="molecule type" value="Genomic_DNA"/>
</dbReference>
<dbReference type="SMART" id="SM00382">
    <property type="entry name" value="AAA"/>
    <property type="match status" value="1"/>
</dbReference>
<dbReference type="Gene3D" id="3.40.50.300">
    <property type="entry name" value="P-loop containing nucleotide triphosphate hydrolases"/>
    <property type="match status" value="1"/>
</dbReference>
<gene>
    <name evidence="4" type="ORF">HDU87_000652</name>
</gene>
<dbReference type="InterPro" id="IPR003959">
    <property type="entry name" value="ATPase_AAA_core"/>
</dbReference>
<dbReference type="InterPro" id="IPR003593">
    <property type="entry name" value="AAA+_ATPase"/>
</dbReference>
<dbReference type="PANTHER" id="PTHR23070">
    <property type="entry name" value="BCS1 AAA-TYPE ATPASE"/>
    <property type="match status" value="1"/>
</dbReference>
<organism evidence="4 5">
    <name type="scientific">Geranomyces variabilis</name>
    <dbReference type="NCBI Taxonomy" id="109894"/>
    <lineage>
        <taxon>Eukaryota</taxon>
        <taxon>Fungi</taxon>
        <taxon>Fungi incertae sedis</taxon>
        <taxon>Chytridiomycota</taxon>
        <taxon>Chytridiomycota incertae sedis</taxon>
        <taxon>Chytridiomycetes</taxon>
        <taxon>Spizellomycetales</taxon>
        <taxon>Powellomycetaceae</taxon>
        <taxon>Geranomyces</taxon>
    </lineage>
</organism>
<name>A0AAD5TBX4_9FUNG</name>
<feature type="domain" description="AAA+ ATPase" evidence="3">
    <location>
        <begin position="226"/>
        <end position="354"/>
    </location>
</feature>
<dbReference type="InterPro" id="IPR027417">
    <property type="entry name" value="P-loop_NTPase"/>
</dbReference>
<evidence type="ECO:0000313" key="5">
    <source>
        <dbReference type="Proteomes" id="UP001212152"/>
    </source>
</evidence>
<keyword evidence="2" id="KW-0067">ATP-binding</keyword>
<comment type="caution">
    <text evidence="4">The sequence shown here is derived from an EMBL/GenBank/DDBJ whole genome shotgun (WGS) entry which is preliminary data.</text>
</comment>
<evidence type="ECO:0000259" key="3">
    <source>
        <dbReference type="SMART" id="SM00382"/>
    </source>
</evidence>
<dbReference type="CDD" id="cd19481">
    <property type="entry name" value="RecA-like_protease"/>
    <property type="match status" value="1"/>
</dbReference>
<dbReference type="AlphaFoldDB" id="A0AAD5TBX4"/>
<dbReference type="InterPro" id="IPR050747">
    <property type="entry name" value="Mitochondrial_chaperone_BCS1"/>
</dbReference>